<dbReference type="STRING" id="931890.G8JXD2"/>
<dbReference type="OrthoDB" id="10253390at2759"/>
<organism evidence="3 4">
    <name type="scientific">Eremothecium cymbalariae (strain CBS 270.75 / DBVPG 7215 / KCTC 17166 / NRRL Y-17582)</name>
    <name type="common">Yeast</name>
    <dbReference type="NCBI Taxonomy" id="931890"/>
    <lineage>
        <taxon>Eukaryota</taxon>
        <taxon>Fungi</taxon>
        <taxon>Dikarya</taxon>
        <taxon>Ascomycota</taxon>
        <taxon>Saccharomycotina</taxon>
        <taxon>Saccharomycetes</taxon>
        <taxon>Saccharomycetales</taxon>
        <taxon>Saccharomycetaceae</taxon>
        <taxon>Eremothecium</taxon>
    </lineage>
</organism>
<dbReference type="Gene3D" id="3.40.50.150">
    <property type="entry name" value="Vaccinia Virus protein VP39"/>
    <property type="match status" value="1"/>
</dbReference>
<dbReference type="InParanoid" id="G8JXD2"/>
<feature type="domain" description="Methyltransferase" evidence="2">
    <location>
        <begin position="112"/>
        <end position="208"/>
    </location>
</feature>
<dbReference type="SUPFAM" id="SSF53335">
    <property type="entry name" value="S-adenosyl-L-methionine-dependent methyltransferases"/>
    <property type="match status" value="1"/>
</dbReference>
<dbReference type="InterPro" id="IPR041698">
    <property type="entry name" value="Methyltransf_25"/>
</dbReference>
<dbReference type="Pfam" id="PF13649">
    <property type="entry name" value="Methyltransf_25"/>
    <property type="match status" value="1"/>
</dbReference>
<dbReference type="RefSeq" id="XP_003648323.1">
    <property type="nucleotide sequence ID" value="XM_003648275.1"/>
</dbReference>
<dbReference type="InterPro" id="IPR021829">
    <property type="entry name" value="DUF3419"/>
</dbReference>
<gene>
    <name evidence="3" type="ordered locus">Ecym_8221</name>
</gene>
<dbReference type="PANTHER" id="PTHR47473">
    <property type="entry name" value="BTA1P"/>
    <property type="match status" value="1"/>
</dbReference>
<dbReference type="EMBL" id="CP002504">
    <property type="protein sequence ID" value="AET41506.1"/>
    <property type="molecule type" value="Genomic_DNA"/>
</dbReference>
<dbReference type="InterPro" id="IPR029063">
    <property type="entry name" value="SAM-dependent_MTases_sf"/>
</dbReference>
<dbReference type="eggNOG" id="ENOG502QQCH">
    <property type="taxonomic scope" value="Eukaryota"/>
</dbReference>
<keyword evidence="4" id="KW-1185">Reference proteome</keyword>
<dbReference type="PANTHER" id="PTHR47473:SF1">
    <property type="entry name" value="METHYLTRANSFERASE DOMAIN-CONTAINING PROTEIN"/>
    <property type="match status" value="1"/>
</dbReference>
<dbReference type="KEGG" id="erc:Ecym_8221"/>
<evidence type="ECO:0000256" key="1">
    <source>
        <dbReference type="SAM" id="Phobius"/>
    </source>
</evidence>
<dbReference type="GeneID" id="11469928"/>
<proteinExistence type="predicted"/>
<feature type="transmembrane region" description="Helical" evidence="1">
    <location>
        <begin position="12"/>
        <end position="32"/>
    </location>
</feature>
<dbReference type="Pfam" id="PF11899">
    <property type="entry name" value="DUF3419"/>
    <property type="match status" value="1"/>
</dbReference>
<dbReference type="HOGENOM" id="CLU_020809_0_0_1"/>
<protein>
    <recommendedName>
        <fullName evidence="2">Methyltransferase domain-containing protein</fullName>
    </recommendedName>
</protein>
<evidence type="ECO:0000313" key="4">
    <source>
        <dbReference type="Proteomes" id="UP000006790"/>
    </source>
</evidence>
<keyword evidence="1" id="KW-0812">Transmembrane</keyword>
<sequence length="758" mass="86602">MEELLIDVTRGRVFTFVGVFSLLVGLWMMFVASQRFRNVVIFGWTCFVQPLVDLASGYGTGEQQEKLERFYSRQAGGYDFTREFLLKGREEALRLCIGHLRSRGRERDLVWVDVGAGTGLNVEKMSKMTDLGKTFRAVYLVDLSPSLCEIARARIIKNGWKNVHVVCACACTFSVPEDSVDLITFSYSLSMIPSYFSAIDNVAKVLDPQEGVICSVDFGVQSSPTSTGRVNTLGGMLNRNVPWIYRTFWRVWFEFDKVFLDPSRREYLEYKFGTVKSLNLCNKSLGRIPYYIWLGVDKHKDSRLQRRFNSYEISSPYLAPIGSADSYTSVALPNSVLLENNTKGLPFPSLFYQKEVWRVYYEEYNPLYLQFKDQYIYAFTWEDPREDAKLLNFTSDDTVLAISSAGDNLLAYACLPNAPVKIHGVDLNPCQGHLCELKLAALRSLPYDTVWKLFGEGKVENFRDLLLDRMAPHLSSNAFQYWMKYGEKTFDPNGNGLYDTGFTKWALRLARVLFYVTGITADIEKLCSETCSLEAQKELWNSKIRPILSNRIISKLLIGNPMFLWKALGVPRNQANMINTPILNYIVDTLEPAIQKYSIASDNYFYYLTLKSCYSPTNCPDYVSKKGYEALSKPENSPLDGIRLHTETLNDVCHKLTKSTVTIAVIMDHMDWFDPEGKDIVQEIDALWNVLRENGRILLRSASMRPWYIEKLEQRGFICNAAATRHSGTSIDRVNMYASTWICSKVGSHRMNSLDLKI</sequence>
<dbReference type="OMA" id="VCDFYVQ"/>
<dbReference type="Proteomes" id="UP000006790">
    <property type="component" value="Chromosome 8"/>
</dbReference>
<keyword evidence="1" id="KW-0472">Membrane</keyword>
<evidence type="ECO:0000259" key="2">
    <source>
        <dbReference type="Pfam" id="PF13649"/>
    </source>
</evidence>
<dbReference type="CDD" id="cd02440">
    <property type="entry name" value="AdoMet_MTases"/>
    <property type="match status" value="1"/>
</dbReference>
<dbReference type="AlphaFoldDB" id="G8JXD2"/>
<accession>G8JXD2</accession>
<evidence type="ECO:0000313" key="3">
    <source>
        <dbReference type="EMBL" id="AET41506.1"/>
    </source>
</evidence>
<reference evidence="4" key="1">
    <citation type="journal article" date="2012" name="G3 (Bethesda)">
        <title>Pichia sorbitophila, an interspecies yeast hybrid reveals early steps of genome resolution following polyploidization.</title>
        <authorList>
            <person name="Leh Louis V."/>
            <person name="Despons L."/>
            <person name="Friedrich A."/>
            <person name="Martin T."/>
            <person name="Durrens P."/>
            <person name="Casaregola S."/>
            <person name="Neuveglise C."/>
            <person name="Fairhead C."/>
            <person name="Marck C."/>
            <person name="Cruz J.A."/>
            <person name="Straub M.L."/>
            <person name="Kugler V."/>
            <person name="Sacerdot C."/>
            <person name="Uzunov Z."/>
            <person name="Thierry A."/>
            <person name="Weiss S."/>
            <person name="Bleykasten C."/>
            <person name="De Montigny J."/>
            <person name="Jacques N."/>
            <person name="Jung P."/>
            <person name="Lemaire M."/>
            <person name="Mallet S."/>
            <person name="Morel G."/>
            <person name="Richard G.F."/>
            <person name="Sarkar A."/>
            <person name="Savel G."/>
            <person name="Schacherer J."/>
            <person name="Seret M.L."/>
            <person name="Talla E."/>
            <person name="Samson G."/>
            <person name="Jubin C."/>
            <person name="Poulain J."/>
            <person name="Vacherie B."/>
            <person name="Barbe V."/>
            <person name="Pelletier E."/>
            <person name="Sherman D.J."/>
            <person name="Westhof E."/>
            <person name="Weissenbach J."/>
            <person name="Baret P.V."/>
            <person name="Wincker P."/>
            <person name="Gaillardin C."/>
            <person name="Dujon B."/>
            <person name="Souciet J.L."/>
        </authorList>
    </citation>
    <scope>NUCLEOTIDE SEQUENCE [LARGE SCALE GENOMIC DNA]</scope>
    <source>
        <strain evidence="4">CBS 270.75 / DBVPG 7215 / KCTC 17166 / NRRL Y-17582</strain>
    </source>
</reference>
<keyword evidence="1" id="KW-1133">Transmembrane helix</keyword>
<name>G8JXD2_ERECY</name>